<sequence length="550" mass="64235">MSFQSLFISTLDDYTQPLSSPIAKDIQMPSLEQFEKFDLPQLKNIFLVELQKMSESGEIGLPSFNFFMKTLGEDRWCFLVINYVTSRHIEEQHLFVPLCYNAKESLTTTQMENLIPKVITDFKLPFYGNSFVGVEGNLVDGLFRVDTQLRCFGKAFFRPLLTPQCSSKLFGFYKEMVTFTKKINTLFDNKNTIEKVLGKIPIVIDPKTGFLKKFTMGKWILNFSILEFIVSHQEELQKRLKTSHSDIFINVTNVYKVMLPVLICLKELKEVDHLSDVLYQIFTMCKQIRMQEYIDDPLIDDVKTMLLKLVTVYERNVLAVQNSYFNKVLFFTPRFKNIQIYGEEENAKLMKYLEKENVSKMELDLYMSLKVPTKKPAEFWRAHVLDLPKLCGLAKNYYSVKARCRIKKDCMKTVSEMCERKVPYDVIKNIVVVRNNVNVIRNVLVQRKTDNDFRKVCEFCDSENETPVAVALPNIKEEFLDTESSKQQYADPELQSPYMKPSQTFPQFDYNNPYAYSYYPQPDTNPQSSNQQSEPLAYPQQTTQHIQTPY</sequence>
<dbReference type="OMA" id="SEMCERK"/>
<proteinExistence type="predicted"/>
<feature type="compositionally biased region" description="Polar residues" evidence="1">
    <location>
        <begin position="501"/>
        <end position="510"/>
    </location>
</feature>
<organism evidence="2 3">
    <name type="scientific">Entamoeba invadens IP1</name>
    <dbReference type="NCBI Taxonomy" id="370355"/>
    <lineage>
        <taxon>Eukaryota</taxon>
        <taxon>Amoebozoa</taxon>
        <taxon>Evosea</taxon>
        <taxon>Archamoebae</taxon>
        <taxon>Mastigamoebida</taxon>
        <taxon>Entamoebidae</taxon>
        <taxon>Entamoeba</taxon>
    </lineage>
</organism>
<accession>A0A0A1U810</accession>
<gene>
    <name evidence="2" type="ORF">EIN_222560</name>
</gene>
<evidence type="ECO:0000313" key="3">
    <source>
        <dbReference type="Proteomes" id="UP000014680"/>
    </source>
</evidence>
<dbReference type="SUPFAM" id="SSF53098">
    <property type="entry name" value="Ribonuclease H-like"/>
    <property type="match status" value="1"/>
</dbReference>
<dbReference type="InterPro" id="IPR012337">
    <property type="entry name" value="RNaseH-like_sf"/>
</dbReference>
<dbReference type="AlphaFoldDB" id="A0A0A1U810"/>
<dbReference type="Proteomes" id="UP000014680">
    <property type="component" value="Unassembled WGS sequence"/>
</dbReference>
<protein>
    <submittedName>
        <fullName evidence="2">Uncharacterized protein</fullName>
    </submittedName>
</protein>
<keyword evidence="3" id="KW-1185">Reference proteome</keyword>
<dbReference type="GeneID" id="14887239"/>
<dbReference type="EMBL" id="KB206756">
    <property type="protein sequence ID" value="ELP88103.1"/>
    <property type="molecule type" value="Genomic_DNA"/>
</dbReference>
<name>A0A0A1U810_ENTIV</name>
<reference evidence="2 3" key="1">
    <citation type="submission" date="2012-10" db="EMBL/GenBank/DDBJ databases">
        <authorList>
            <person name="Zafar N."/>
            <person name="Inman J."/>
            <person name="Hall N."/>
            <person name="Lorenzi H."/>
            <person name="Caler E."/>
        </authorList>
    </citation>
    <scope>NUCLEOTIDE SEQUENCE [LARGE SCALE GENOMIC DNA]</scope>
    <source>
        <strain evidence="2 3">IP1</strain>
    </source>
</reference>
<feature type="compositionally biased region" description="Polar residues" evidence="1">
    <location>
        <begin position="522"/>
        <end position="550"/>
    </location>
</feature>
<feature type="region of interest" description="Disordered" evidence="1">
    <location>
        <begin position="482"/>
        <end position="550"/>
    </location>
</feature>
<dbReference type="VEuPathDB" id="AmoebaDB:EIN_222560"/>
<evidence type="ECO:0000313" key="2">
    <source>
        <dbReference type="EMBL" id="ELP88103.1"/>
    </source>
</evidence>
<evidence type="ECO:0000256" key="1">
    <source>
        <dbReference type="SAM" id="MobiDB-lite"/>
    </source>
</evidence>
<dbReference type="KEGG" id="eiv:EIN_222560"/>
<dbReference type="RefSeq" id="XP_004254874.1">
    <property type="nucleotide sequence ID" value="XM_004254826.1"/>
</dbReference>